<protein>
    <submittedName>
        <fullName evidence="1">Uncharacterized protein</fullName>
    </submittedName>
</protein>
<evidence type="ECO:0000313" key="1">
    <source>
        <dbReference type="EMBL" id="JAE26874.1"/>
    </source>
</evidence>
<dbReference type="EMBL" id="GBRH01171022">
    <property type="protein sequence ID" value="JAE26874.1"/>
    <property type="molecule type" value="Transcribed_RNA"/>
</dbReference>
<reference evidence="1" key="1">
    <citation type="submission" date="2014-09" db="EMBL/GenBank/DDBJ databases">
        <authorList>
            <person name="Magalhaes I.L.F."/>
            <person name="Oliveira U."/>
            <person name="Santos F.R."/>
            <person name="Vidigal T.H.D.A."/>
            <person name="Brescovit A.D."/>
            <person name="Santos A.J."/>
        </authorList>
    </citation>
    <scope>NUCLEOTIDE SEQUENCE</scope>
    <source>
        <tissue evidence="1">Shoot tissue taken approximately 20 cm above the soil surface</tissue>
    </source>
</reference>
<accession>A0A0A9GTL3</accession>
<name>A0A0A9GTL3_ARUDO</name>
<organism evidence="1">
    <name type="scientific">Arundo donax</name>
    <name type="common">Giant reed</name>
    <name type="synonym">Donax arundinaceus</name>
    <dbReference type="NCBI Taxonomy" id="35708"/>
    <lineage>
        <taxon>Eukaryota</taxon>
        <taxon>Viridiplantae</taxon>
        <taxon>Streptophyta</taxon>
        <taxon>Embryophyta</taxon>
        <taxon>Tracheophyta</taxon>
        <taxon>Spermatophyta</taxon>
        <taxon>Magnoliopsida</taxon>
        <taxon>Liliopsida</taxon>
        <taxon>Poales</taxon>
        <taxon>Poaceae</taxon>
        <taxon>PACMAD clade</taxon>
        <taxon>Arundinoideae</taxon>
        <taxon>Arundineae</taxon>
        <taxon>Arundo</taxon>
    </lineage>
</organism>
<sequence length="302" mass="32283">MCRPLDDHPKLLDILRSKAINLGIRATVPMYPFYMCLQYVLLWDTEINQRHGLLLDFTPNVRHSPSTRPNGIPIEGAMAYETRLVDMSPLMIDDEHQGRAGIQSLDREMASAASHRLWPGGAVPRVEPVPSAGQDGPSLSIILRAKGAPIHPVEEVFVAPVLPEAAHIALAATLDVEAGGALGVVALAADESLHPVVGDERHLVGVVLGAGVLGPGEVGGGELLPRGVLHQEVGHGLHHLLLLTLHLMPHTFLGQSTQLATGDAPHGIAGPQNRRGLDAGHQKILETMDSTFARMILCGEEE</sequence>
<proteinExistence type="predicted"/>
<dbReference type="AlphaFoldDB" id="A0A0A9GTL3"/>
<reference evidence="1" key="2">
    <citation type="journal article" date="2015" name="Data Brief">
        <title>Shoot transcriptome of the giant reed, Arundo donax.</title>
        <authorList>
            <person name="Barrero R.A."/>
            <person name="Guerrero F.D."/>
            <person name="Moolhuijzen P."/>
            <person name="Goolsby J.A."/>
            <person name="Tidwell J."/>
            <person name="Bellgard S.E."/>
            <person name="Bellgard M.I."/>
        </authorList>
    </citation>
    <scope>NUCLEOTIDE SEQUENCE</scope>
    <source>
        <tissue evidence="1">Shoot tissue taken approximately 20 cm above the soil surface</tissue>
    </source>
</reference>